<dbReference type="SMART" id="SM00304">
    <property type="entry name" value="HAMP"/>
    <property type="match status" value="1"/>
</dbReference>
<evidence type="ECO:0000256" key="7">
    <source>
        <dbReference type="SAM" id="Phobius"/>
    </source>
</evidence>
<dbReference type="InterPro" id="IPR036890">
    <property type="entry name" value="HATPase_C_sf"/>
</dbReference>
<evidence type="ECO:0000256" key="4">
    <source>
        <dbReference type="ARBA" id="ARBA00022679"/>
    </source>
</evidence>
<proteinExistence type="predicted"/>
<evidence type="ECO:0000313" key="10">
    <source>
        <dbReference type="Proteomes" id="UP001161691"/>
    </source>
</evidence>
<feature type="transmembrane region" description="Helical" evidence="7">
    <location>
        <begin position="283"/>
        <end position="308"/>
    </location>
</feature>
<dbReference type="Proteomes" id="UP001161691">
    <property type="component" value="Unassembled WGS sequence"/>
</dbReference>
<sequence length="578" mass="64788">MVKRLLGTYILLIVLPTLLVSSVAYYLFKQSMEKEVSVSIERTVRLLNSEVDAYFTDLVRLAASVMTEDTQLDDDRNLLRILKRRAAGETVPGSMEAYMQAQRIDHYLNDLLNQKRDLESVYLYTASGELFASHRSDERISISRLEGMEERLLASGREWIVEKEADKEPIYLIRKVNDPSHRFLGAIVLSIGTEGLEGMIAGAQLPQQDIIALWDRRLPVYDKTGRWKNDAFELSPARIRSLNLPFEEGGTLVTYASPQQSEWSLAAYLPYRALTENIRAVRFWMLAAGALCVLFSILVAFMLALGIVRPIRSVRNAMRKMEKGFLHTRVKVRGKDEAAELAQGFNSMSGQLQTLIDHVYLSDLAHKEAELRALHAQINPHFLYNTLEAISMVAEMQRSSEAAEMARALGVLFRAATEFETLVPIRTEIMLLKQYLLLQEIRFDGTLRVYWEIAAGAEGAQVPKLSLQTIVENCFKHGFAPLKAPRSATIRVRVCAADQGASIEIVDDGAGIGNERLNELNRLLQIGGSGGDSVGLVNVHNRIRLQWGQPYGIELSSQPNIGTVVRLTVPGERRDESA</sequence>
<keyword evidence="7" id="KW-1133">Transmembrane helix</keyword>
<dbReference type="InterPro" id="IPR010559">
    <property type="entry name" value="Sig_transdc_His_kin_internal"/>
</dbReference>
<dbReference type="Gene3D" id="6.10.340.10">
    <property type="match status" value="1"/>
</dbReference>
<dbReference type="CDD" id="cd06225">
    <property type="entry name" value="HAMP"/>
    <property type="match status" value="1"/>
</dbReference>
<dbReference type="SMART" id="SM00387">
    <property type="entry name" value="HATPase_c"/>
    <property type="match status" value="1"/>
</dbReference>
<feature type="transmembrane region" description="Helical" evidence="7">
    <location>
        <begin position="6"/>
        <end position="28"/>
    </location>
</feature>
<feature type="domain" description="HAMP" evidence="8">
    <location>
        <begin position="305"/>
        <end position="357"/>
    </location>
</feature>
<evidence type="ECO:0000256" key="6">
    <source>
        <dbReference type="ARBA" id="ARBA00023136"/>
    </source>
</evidence>
<comment type="subcellular location">
    <subcellularLocation>
        <location evidence="1">Cell membrane</location>
        <topology evidence="1">Multi-pass membrane protein</topology>
    </subcellularLocation>
</comment>
<dbReference type="Pfam" id="PF00672">
    <property type="entry name" value="HAMP"/>
    <property type="match status" value="1"/>
</dbReference>
<dbReference type="GO" id="GO:0004673">
    <property type="term" value="F:protein histidine kinase activity"/>
    <property type="evidence" value="ECO:0007669"/>
    <property type="project" value="UniProtKB-EC"/>
</dbReference>
<dbReference type="EC" id="2.7.13.3" evidence="9"/>
<keyword evidence="2" id="KW-1003">Cell membrane</keyword>
<protein>
    <submittedName>
        <fullName evidence="9">Sensor histidine kinase</fullName>
        <ecNumber evidence="9">2.7.13.3</ecNumber>
    </submittedName>
</protein>
<dbReference type="EMBL" id="JAGRPV010000001">
    <property type="protein sequence ID" value="MDI4647302.1"/>
    <property type="molecule type" value="Genomic_DNA"/>
</dbReference>
<dbReference type="RefSeq" id="WP_282910077.1">
    <property type="nucleotide sequence ID" value="NZ_JAGRPV010000001.1"/>
</dbReference>
<evidence type="ECO:0000256" key="2">
    <source>
        <dbReference type="ARBA" id="ARBA00022475"/>
    </source>
</evidence>
<evidence type="ECO:0000256" key="5">
    <source>
        <dbReference type="ARBA" id="ARBA00022777"/>
    </source>
</evidence>
<keyword evidence="5 9" id="KW-0418">Kinase</keyword>
<accession>A0ABT6TKD7</accession>
<dbReference type="Gene3D" id="3.30.565.10">
    <property type="entry name" value="Histidine kinase-like ATPase, C-terminal domain"/>
    <property type="match status" value="1"/>
</dbReference>
<dbReference type="PANTHER" id="PTHR34220">
    <property type="entry name" value="SENSOR HISTIDINE KINASE YPDA"/>
    <property type="match status" value="1"/>
</dbReference>
<dbReference type="PANTHER" id="PTHR34220:SF7">
    <property type="entry name" value="SENSOR HISTIDINE KINASE YPDA"/>
    <property type="match status" value="1"/>
</dbReference>
<dbReference type="SUPFAM" id="SSF158472">
    <property type="entry name" value="HAMP domain-like"/>
    <property type="match status" value="1"/>
</dbReference>
<dbReference type="InterPro" id="IPR050640">
    <property type="entry name" value="Bact_2-comp_sensor_kinase"/>
</dbReference>
<keyword evidence="6 7" id="KW-0472">Membrane</keyword>
<dbReference type="Pfam" id="PF06580">
    <property type="entry name" value="His_kinase"/>
    <property type="match status" value="1"/>
</dbReference>
<dbReference type="InterPro" id="IPR003660">
    <property type="entry name" value="HAMP_dom"/>
</dbReference>
<evidence type="ECO:0000259" key="8">
    <source>
        <dbReference type="PROSITE" id="PS50885"/>
    </source>
</evidence>
<dbReference type="PROSITE" id="PS50885">
    <property type="entry name" value="HAMP"/>
    <property type="match status" value="1"/>
</dbReference>
<evidence type="ECO:0000313" key="9">
    <source>
        <dbReference type="EMBL" id="MDI4647302.1"/>
    </source>
</evidence>
<evidence type="ECO:0000256" key="3">
    <source>
        <dbReference type="ARBA" id="ARBA00022553"/>
    </source>
</evidence>
<evidence type="ECO:0000256" key="1">
    <source>
        <dbReference type="ARBA" id="ARBA00004651"/>
    </source>
</evidence>
<dbReference type="InterPro" id="IPR003594">
    <property type="entry name" value="HATPase_dom"/>
</dbReference>
<keyword evidence="10" id="KW-1185">Reference proteome</keyword>
<reference evidence="9" key="1">
    <citation type="submission" date="2023-04" db="EMBL/GenBank/DDBJ databases">
        <title>Comparative genomic analysis of Cohnella hashimotonis sp. nov., isolated from the International Space Station.</title>
        <authorList>
            <person name="Venkateswaran K."/>
            <person name="Simpson A."/>
        </authorList>
    </citation>
    <scope>NUCLEOTIDE SEQUENCE</scope>
    <source>
        <strain evidence="9">F6_2S_P_1</strain>
    </source>
</reference>
<comment type="caution">
    <text evidence="9">The sequence shown here is derived from an EMBL/GenBank/DDBJ whole genome shotgun (WGS) entry which is preliminary data.</text>
</comment>
<dbReference type="Pfam" id="PF02518">
    <property type="entry name" value="HATPase_c"/>
    <property type="match status" value="1"/>
</dbReference>
<keyword evidence="4 9" id="KW-0808">Transferase</keyword>
<organism evidence="9 10">
    <name type="scientific">Cohnella hashimotonis</name>
    <dbReference type="NCBI Taxonomy" id="2826895"/>
    <lineage>
        <taxon>Bacteria</taxon>
        <taxon>Bacillati</taxon>
        <taxon>Bacillota</taxon>
        <taxon>Bacilli</taxon>
        <taxon>Bacillales</taxon>
        <taxon>Paenibacillaceae</taxon>
        <taxon>Cohnella</taxon>
    </lineage>
</organism>
<name>A0ABT6TKD7_9BACL</name>
<gene>
    <name evidence="9" type="ORF">KB449_20165</name>
</gene>
<dbReference type="SUPFAM" id="SSF55874">
    <property type="entry name" value="ATPase domain of HSP90 chaperone/DNA topoisomerase II/histidine kinase"/>
    <property type="match status" value="1"/>
</dbReference>
<keyword evidence="7" id="KW-0812">Transmembrane</keyword>
<keyword evidence="3" id="KW-0597">Phosphoprotein</keyword>